<name>A0A1Y0HVT9_CELCE</name>
<sequence>MLLFTRAVTALQDAVDSLADEDWERPSGCTGWLVRDLVCHLTIGAQDVLVTLVTPEDAAPTVDAVAYWRAGDAEEHPDPHGRLVARLAAAYGRPGALRHHVDDLLAAAGRAAELADPTAVVGTQGETLTVRDLLDAYVLEWTVHHLDLVAHVAAAADPPAEALAASRALVEALLGAPVPPSLADPDALRVVTGRRAPTAAERAALGPLATRLPLSLG</sequence>
<dbReference type="EMBL" id="CP021383">
    <property type="protein sequence ID" value="ARU52189.1"/>
    <property type="molecule type" value="Genomic_DNA"/>
</dbReference>
<keyword evidence="2" id="KW-0413">Isomerase</keyword>
<dbReference type="InterPro" id="IPR034660">
    <property type="entry name" value="DinB/YfiT-like"/>
</dbReference>
<protein>
    <submittedName>
        <fullName evidence="2">Maleylpyruvate isomerase</fullName>
    </submittedName>
</protein>
<dbReference type="SUPFAM" id="SSF109854">
    <property type="entry name" value="DinB/YfiT-like putative metalloenzymes"/>
    <property type="match status" value="1"/>
</dbReference>
<dbReference type="Gene3D" id="1.20.120.450">
    <property type="entry name" value="dinb family like domain"/>
    <property type="match status" value="1"/>
</dbReference>
<dbReference type="OrthoDB" id="3781681at2"/>
<evidence type="ECO:0000313" key="2">
    <source>
        <dbReference type="EMBL" id="ARU52189.1"/>
    </source>
</evidence>
<feature type="domain" description="Mycothiol-dependent maleylpyruvate isomerase metal-binding" evidence="1">
    <location>
        <begin position="5"/>
        <end position="148"/>
    </location>
</feature>
<accession>A0A1Y0HVT9</accession>
<proteinExistence type="predicted"/>
<dbReference type="InterPro" id="IPR024344">
    <property type="entry name" value="MDMPI_metal-binding"/>
</dbReference>
<dbReference type="Proteomes" id="UP000196228">
    <property type="component" value="Chromosome"/>
</dbReference>
<organism evidence="2 3">
    <name type="scientific">Cellulosimicrobium cellulans</name>
    <name type="common">Arthrobacter luteus</name>
    <dbReference type="NCBI Taxonomy" id="1710"/>
    <lineage>
        <taxon>Bacteria</taxon>
        <taxon>Bacillati</taxon>
        <taxon>Actinomycetota</taxon>
        <taxon>Actinomycetes</taxon>
        <taxon>Micrococcales</taxon>
        <taxon>Promicromonosporaceae</taxon>
        <taxon>Cellulosimicrobium</taxon>
    </lineage>
</organism>
<dbReference type="Pfam" id="PF11716">
    <property type="entry name" value="MDMPI_N"/>
    <property type="match status" value="1"/>
</dbReference>
<dbReference type="AlphaFoldDB" id="A0A1Y0HVT9"/>
<keyword evidence="2" id="KW-0670">Pyruvate</keyword>
<evidence type="ECO:0000313" key="3">
    <source>
        <dbReference type="Proteomes" id="UP000196228"/>
    </source>
</evidence>
<dbReference type="RefSeq" id="WP_087471195.1">
    <property type="nucleotide sequence ID" value="NZ_CP021383.1"/>
</dbReference>
<dbReference type="GO" id="GO:0016853">
    <property type="term" value="F:isomerase activity"/>
    <property type="evidence" value="ECO:0007669"/>
    <property type="project" value="UniProtKB-KW"/>
</dbReference>
<evidence type="ECO:0000259" key="1">
    <source>
        <dbReference type="Pfam" id="PF11716"/>
    </source>
</evidence>
<gene>
    <name evidence="2" type="ORF">CBR64_12690</name>
</gene>
<reference evidence="2 3" key="1">
    <citation type="submission" date="2017-05" db="EMBL/GenBank/DDBJ databases">
        <authorList>
            <person name="Song R."/>
            <person name="Chenine A.L."/>
            <person name="Ruprecht R.M."/>
        </authorList>
    </citation>
    <scope>NUCLEOTIDE SEQUENCE [LARGE SCALE GENOMIC DNA]</scope>
    <source>
        <strain evidence="2 3">PSBB019</strain>
    </source>
</reference>
<dbReference type="GO" id="GO:0046872">
    <property type="term" value="F:metal ion binding"/>
    <property type="evidence" value="ECO:0007669"/>
    <property type="project" value="InterPro"/>
</dbReference>
<dbReference type="KEGG" id="cceu:CBR64_12690"/>